<sequence length="344" mass="35925">MVDTITSLAKDERTARVMLALGSEPGDSMTGRLLRKIGATATVDIATSSRSVRGVERVERELWQRRVASRLSVPLTRSILADGERLGLRVLIPGDDAWPVALVDLGDHAPFALWTKGDATLLSASIRDRVTLTGARAATGYGDHVATELAFGLVRDRRQVVSGGAYGIDAAAHRAALAAEAPTIAVMPGGLDRLYPAGNQELLERVGKSGLLVSELPPRTAPTRWRFLQRNRVLAALSGTVVIVEAGYRSGSLNTANQAAALGRPVGAVPGPVTSPASAGCHRLIREGIAGVVTDVSDIDALLQRGEGSPGRGLAPAGRDARLTTDSAFVSPPGTEPHPSAPSL</sequence>
<name>A0ABN3PG92_9MICO</name>
<dbReference type="PANTHER" id="PTHR43022">
    <property type="entry name" value="PROTEIN SMF"/>
    <property type="match status" value="1"/>
</dbReference>
<evidence type="ECO:0000259" key="3">
    <source>
        <dbReference type="Pfam" id="PF02481"/>
    </source>
</evidence>
<feature type="compositionally biased region" description="Pro residues" evidence="2">
    <location>
        <begin position="334"/>
        <end position="344"/>
    </location>
</feature>
<dbReference type="Pfam" id="PF02481">
    <property type="entry name" value="DNA_processg_A"/>
    <property type="match status" value="1"/>
</dbReference>
<dbReference type="Gene3D" id="3.40.50.450">
    <property type="match status" value="1"/>
</dbReference>
<dbReference type="RefSeq" id="WP_344229771.1">
    <property type="nucleotide sequence ID" value="NZ_BAAARI010000015.1"/>
</dbReference>
<dbReference type="Proteomes" id="UP001500274">
    <property type="component" value="Unassembled WGS sequence"/>
</dbReference>
<dbReference type="SUPFAM" id="SSF102405">
    <property type="entry name" value="MCP/YpsA-like"/>
    <property type="match status" value="1"/>
</dbReference>
<feature type="region of interest" description="Disordered" evidence="2">
    <location>
        <begin position="305"/>
        <end position="344"/>
    </location>
</feature>
<evidence type="ECO:0000256" key="2">
    <source>
        <dbReference type="SAM" id="MobiDB-lite"/>
    </source>
</evidence>
<dbReference type="NCBIfam" id="TIGR00732">
    <property type="entry name" value="dprA"/>
    <property type="match status" value="1"/>
</dbReference>
<accession>A0ABN3PG92</accession>
<comment type="similarity">
    <text evidence="1">Belongs to the DprA/Smf family.</text>
</comment>
<feature type="domain" description="Smf/DprA SLOG" evidence="3">
    <location>
        <begin position="90"/>
        <end position="299"/>
    </location>
</feature>
<reference evidence="4 5" key="1">
    <citation type="journal article" date="2019" name="Int. J. Syst. Evol. Microbiol.">
        <title>The Global Catalogue of Microorganisms (GCM) 10K type strain sequencing project: providing services to taxonomists for standard genome sequencing and annotation.</title>
        <authorList>
            <consortium name="The Broad Institute Genomics Platform"/>
            <consortium name="The Broad Institute Genome Sequencing Center for Infectious Disease"/>
            <person name="Wu L."/>
            <person name="Ma J."/>
        </authorList>
    </citation>
    <scope>NUCLEOTIDE SEQUENCE [LARGE SCALE GENOMIC DNA]</scope>
    <source>
        <strain evidence="4 5">JCM 16365</strain>
    </source>
</reference>
<gene>
    <name evidence="4" type="primary">dprA_2</name>
    <name evidence="4" type="ORF">GCM10009862_23780</name>
</gene>
<evidence type="ECO:0000313" key="4">
    <source>
        <dbReference type="EMBL" id="GAA2583907.1"/>
    </source>
</evidence>
<protein>
    <submittedName>
        <fullName evidence="4">DNA-processing protein DprA</fullName>
    </submittedName>
</protein>
<dbReference type="EMBL" id="BAAARI010000015">
    <property type="protein sequence ID" value="GAA2583907.1"/>
    <property type="molecule type" value="Genomic_DNA"/>
</dbReference>
<keyword evidence="5" id="KW-1185">Reference proteome</keyword>
<evidence type="ECO:0000256" key="1">
    <source>
        <dbReference type="ARBA" id="ARBA00006525"/>
    </source>
</evidence>
<dbReference type="PANTHER" id="PTHR43022:SF1">
    <property type="entry name" value="PROTEIN SMF"/>
    <property type="match status" value="1"/>
</dbReference>
<evidence type="ECO:0000313" key="5">
    <source>
        <dbReference type="Proteomes" id="UP001500274"/>
    </source>
</evidence>
<organism evidence="4 5">
    <name type="scientific">Microbacterium binotii</name>
    <dbReference type="NCBI Taxonomy" id="462710"/>
    <lineage>
        <taxon>Bacteria</taxon>
        <taxon>Bacillati</taxon>
        <taxon>Actinomycetota</taxon>
        <taxon>Actinomycetes</taxon>
        <taxon>Micrococcales</taxon>
        <taxon>Microbacteriaceae</taxon>
        <taxon>Microbacterium</taxon>
    </lineage>
</organism>
<comment type="caution">
    <text evidence="4">The sequence shown here is derived from an EMBL/GenBank/DDBJ whole genome shotgun (WGS) entry which is preliminary data.</text>
</comment>
<dbReference type="InterPro" id="IPR057666">
    <property type="entry name" value="DrpA_SLOG"/>
</dbReference>
<proteinExistence type="inferred from homology"/>
<dbReference type="InterPro" id="IPR003488">
    <property type="entry name" value="DprA"/>
</dbReference>